<evidence type="ECO:0000256" key="5">
    <source>
        <dbReference type="PROSITE-ProRule" id="PRU00023"/>
    </source>
</evidence>
<reference evidence="9" key="1">
    <citation type="submission" date="2023-03" db="EMBL/GenBank/DDBJ databases">
        <title>Complete genome of Cladonia borealis.</title>
        <authorList>
            <person name="Park H."/>
        </authorList>
    </citation>
    <scope>NUCLEOTIDE SEQUENCE</scope>
    <source>
        <strain evidence="9">ANT050790</strain>
    </source>
</reference>
<keyword evidence="5" id="KW-0040">ANK repeat</keyword>
<dbReference type="InterPro" id="IPR056884">
    <property type="entry name" value="NPHP3-like_N"/>
</dbReference>
<evidence type="ECO:0000256" key="3">
    <source>
        <dbReference type="ARBA" id="ARBA00022771"/>
    </source>
</evidence>
<dbReference type="Pfam" id="PF24883">
    <property type="entry name" value="NPHP3_N"/>
    <property type="match status" value="1"/>
</dbReference>
<organism evidence="9 10">
    <name type="scientific">Cladonia borealis</name>
    <dbReference type="NCBI Taxonomy" id="184061"/>
    <lineage>
        <taxon>Eukaryota</taxon>
        <taxon>Fungi</taxon>
        <taxon>Dikarya</taxon>
        <taxon>Ascomycota</taxon>
        <taxon>Pezizomycotina</taxon>
        <taxon>Lecanoromycetes</taxon>
        <taxon>OSLEUM clade</taxon>
        <taxon>Lecanoromycetidae</taxon>
        <taxon>Lecanorales</taxon>
        <taxon>Lecanorineae</taxon>
        <taxon>Cladoniaceae</taxon>
        <taxon>Cladonia</taxon>
    </lineage>
</organism>
<dbReference type="InterPro" id="IPR054471">
    <property type="entry name" value="GPIID_WHD"/>
</dbReference>
<evidence type="ECO:0000259" key="8">
    <source>
        <dbReference type="Pfam" id="PF24883"/>
    </source>
</evidence>
<comment type="caution">
    <text evidence="9">The sequence shown here is derived from an EMBL/GenBank/DDBJ whole genome shotgun (WGS) entry which is preliminary data.</text>
</comment>
<dbReference type="SUPFAM" id="SSF52540">
    <property type="entry name" value="P-loop containing nucleoside triphosphate hydrolases"/>
    <property type="match status" value="1"/>
</dbReference>
<keyword evidence="10" id="KW-1185">Reference proteome</keyword>
<sequence>MADPFTLATGIAGLISLSLEVTKIAQQYINGVRHSSKDIKDFLKELVALTDVLRQLDAFLKKDEAGERSFDQTSVLVKTYKACRNSLEKTRSALQSRVNECKLLQALTWPFVGKEHQQVISAIQRWIHTFQFALTIDGCVLLSKTAGEVSAILNYQLKTLDETKKIAHLVPSLLQSTEKATDSISEVLNAVSSLAEIQKSMASLGETVQNIERIALESLERESQVSKEQQVLQWLSTLNFRPKQLDTLRRRTPSTGKWLLAEENFRSWVDGSGSSCLFCSGIPGAGKTVLTSLVITHLESHIAAIKPIIAYIFFDYKDQERQTATAILCSLLRQVIESIGEIPQSIQYFYGARTPYEKENTMDEEQCISLLESLIRNEPRDTFLIFDALDECPDRDHDSNEVRSRITSAMKRLAVVGKLFITARPHVHPATVIPDCLRLDIRATDSDMHCYINTRIKEHKRLNRLVGSDPQLANLLNETLCRKANGMFLLTRLQMDSLVNQTSARHVFKALQSLPEKLSETFGDAIERIKSQSREYWQLARQVISWIFYAKRPLKVSELREMLAVEPEDTKFDPFGLHERDLILEVCCGLVSIDELDETIRLVHYSFQEYLTTCWYGHWPKAEETVAATCLASLTLEGCSIYETWSCRPVHPRFFGYACRYWSEHVKGPLEQILEDQILRVLETEMHLEYDYRIHERAYEVASRTTPLHVVASLGLDHLISVLVKRKIDLEARDSNGYTPLGRAVKTGERTAVLQLLERGADPNAQSGRETPLFIASAGKDLAMLELLLDNGAIYDARALIFSTIDLKCLLGSNTVDPTVLQWLLNKARFKDEDKFEALLYHVRDGRVDLVQILLRAGTNANRIDNESGDTALTTAIYYHQYDVLDCLLAAGAEPSIRSPRGDIPFNMAVSLRREPAIDALIAANADPNLLDMYGRSCLDLACPDEELLSKLGGELATYIPTNAVVKERRIREGIMGILCSFYTLWWRCKSDAVKQQARVFCMLGTLGHCLLLIGEFADARTCFENEPNTIYCDGCPGDRRIPGKRFVCGSCTDTDLCEPCMSLQKSQAPPLPSCKDHEFLEIAEPGLVKYGEDRVNDAGETFREWLTRLAQCYLNEDDFKQFRSELNGNNKRDEKLEEPETIETD</sequence>
<dbReference type="SMART" id="SM00248">
    <property type="entry name" value="ANK"/>
    <property type="match status" value="6"/>
</dbReference>
<dbReference type="Gene3D" id="1.25.40.20">
    <property type="entry name" value="Ankyrin repeat-containing domain"/>
    <property type="match status" value="2"/>
</dbReference>
<evidence type="ECO:0000256" key="4">
    <source>
        <dbReference type="ARBA" id="ARBA00022833"/>
    </source>
</evidence>
<dbReference type="Pfam" id="PF22939">
    <property type="entry name" value="WHD_GPIID"/>
    <property type="match status" value="1"/>
</dbReference>
<dbReference type="InterPro" id="IPR000433">
    <property type="entry name" value="Znf_ZZ"/>
</dbReference>
<gene>
    <name evidence="9" type="ORF">JMJ35_003555</name>
</gene>
<dbReference type="PANTHER" id="PTHR10039">
    <property type="entry name" value="AMELOGENIN"/>
    <property type="match status" value="1"/>
</dbReference>
<accession>A0AA39R5S2</accession>
<feature type="repeat" description="ANK" evidence="5">
    <location>
        <begin position="703"/>
        <end position="735"/>
    </location>
</feature>
<feature type="domain" description="Nephrocystin 3-like N-terminal" evidence="8">
    <location>
        <begin position="255"/>
        <end position="424"/>
    </location>
</feature>
<dbReference type="InterPro" id="IPR002110">
    <property type="entry name" value="Ankyrin_rpt"/>
</dbReference>
<dbReference type="GO" id="GO:0008270">
    <property type="term" value="F:zinc ion binding"/>
    <property type="evidence" value="ECO:0007669"/>
    <property type="project" value="UniProtKB-KW"/>
</dbReference>
<dbReference type="Gene3D" id="3.40.50.300">
    <property type="entry name" value="P-loop containing nucleotide triphosphate hydrolases"/>
    <property type="match status" value="1"/>
</dbReference>
<evidence type="ECO:0000313" key="9">
    <source>
        <dbReference type="EMBL" id="KAK0513833.1"/>
    </source>
</evidence>
<name>A0AA39R5S2_9LECA</name>
<evidence type="ECO:0000259" key="7">
    <source>
        <dbReference type="Pfam" id="PF22939"/>
    </source>
</evidence>
<evidence type="ECO:0000256" key="1">
    <source>
        <dbReference type="ARBA" id="ARBA00022723"/>
    </source>
</evidence>
<dbReference type="Pfam" id="PF12796">
    <property type="entry name" value="Ank_2"/>
    <property type="match status" value="2"/>
</dbReference>
<keyword evidence="4" id="KW-0862">Zinc</keyword>
<feature type="repeat" description="ANK" evidence="5">
    <location>
        <begin position="868"/>
        <end position="900"/>
    </location>
</feature>
<dbReference type="SUPFAM" id="SSF57850">
    <property type="entry name" value="RING/U-box"/>
    <property type="match status" value="1"/>
</dbReference>
<proteinExistence type="predicted"/>
<evidence type="ECO:0000313" key="10">
    <source>
        <dbReference type="Proteomes" id="UP001166286"/>
    </source>
</evidence>
<evidence type="ECO:0000259" key="6">
    <source>
        <dbReference type="Pfam" id="PF00569"/>
    </source>
</evidence>
<protein>
    <recommendedName>
        <fullName evidence="11">Ankyrin repeat protein</fullName>
    </recommendedName>
</protein>
<keyword evidence="2" id="KW-0677">Repeat</keyword>
<feature type="domain" description="GPI inositol-deacylase winged helix" evidence="7">
    <location>
        <begin position="535"/>
        <end position="612"/>
    </location>
</feature>
<dbReference type="SUPFAM" id="SSF48403">
    <property type="entry name" value="Ankyrin repeat"/>
    <property type="match status" value="1"/>
</dbReference>
<dbReference type="PROSITE" id="PS50297">
    <property type="entry name" value="ANK_REP_REGION"/>
    <property type="match status" value="1"/>
</dbReference>
<dbReference type="InterPro" id="IPR036770">
    <property type="entry name" value="Ankyrin_rpt-contain_sf"/>
</dbReference>
<evidence type="ECO:0000256" key="2">
    <source>
        <dbReference type="ARBA" id="ARBA00022737"/>
    </source>
</evidence>
<evidence type="ECO:0008006" key="11">
    <source>
        <dbReference type="Google" id="ProtNLM"/>
    </source>
</evidence>
<dbReference type="InterPro" id="IPR043145">
    <property type="entry name" value="Znf_ZZ_sf"/>
</dbReference>
<dbReference type="PANTHER" id="PTHR10039:SF15">
    <property type="entry name" value="NACHT DOMAIN-CONTAINING PROTEIN"/>
    <property type="match status" value="1"/>
</dbReference>
<keyword evidence="3" id="KW-0863">Zinc-finger</keyword>
<dbReference type="Proteomes" id="UP001166286">
    <property type="component" value="Unassembled WGS sequence"/>
</dbReference>
<feature type="repeat" description="ANK" evidence="5">
    <location>
        <begin position="736"/>
        <end position="768"/>
    </location>
</feature>
<feature type="repeat" description="ANK" evidence="5">
    <location>
        <begin position="834"/>
        <end position="866"/>
    </location>
</feature>
<dbReference type="InterPro" id="IPR027417">
    <property type="entry name" value="P-loop_NTPase"/>
</dbReference>
<dbReference type="PROSITE" id="PS50088">
    <property type="entry name" value="ANK_REPEAT"/>
    <property type="match status" value="4"/>
</dbReference>
<feature type="domain" description="ZZ-type" evidence="6">
    <location>
        <begin position="1031"/>
        <end position="1064"/>
    </location>
</feature>
<dbReference type="Gene3D" id="3.30.60.90">
    <property type="match status" value="1"/>
</dbReference>
<dbReference type="AlphaFoldDB" id="A0AA39R5S2"/>
<dbReference type="EMBL" id="JAFEKC020000006">
    <property type="protein sequence ID" value="KAK0513833.1"/>
    <property type="molecule type" value="Genomic_DNA"/>
</dbReference>
<keyword evidence="1" id="KW-0479">Metal-binding</keyword>
<dbReference type="Pfam" id="PF00569">
    <property type="entry name" value="ZZ"/>
    <property type="match status" value="1"/>
</dbReference>